<dbReference type="KEGG" id="bgt:106074799"/>
<dbReference type="EnsemblMetazoa" id="BGLB037388-RA">
    <property type="protein sequence ID" value="BGLB037388-PA"/>
    <property type="gene ID" value="BGLB037388"/>
</dbReference>
<keyword evidence="3" id="KW-0862">Zinc</keyword>
<comment type="similarity">
    <text evidence="1">Belongs to the IAP family.</text>
</comment>
<dbReference type="InterPro" id="IPR050784">
    <property type="entry name" value="IAP"/>
</dbReference>
<dbReference type="Gene3D" id="1.10.1170.10">
    <property type="entry name" value="Inhibitor Of Apoptosis Protein (2mihbC-IAP-1), Chain A"/>
    <property type="match status" value="1"/>
</dbReference>
<evidence type="ECO:0000256" key="3">
    <source>
        <dbReference type="ARBA" id="ARBA00022833"/>
    </source>
</evidence>
<dbReference type="Proteomes" id="UP000076420">
    <property type="component" value="Unassembled WGS sequence"/>
</dbReference>
<dbReference type="OrthoDB" id="8196455at2759"/>
<evidence type="ECO:0000313" key="7">
    <source>
        <dbReference type="Proteomes" id="UP000076420"/>
    </source>
</evidence>
<dbReference type="STRING" id="6526.A0A2C9M1C5"/>
<dbReference type="InterPro" id="IPR001370">
    <property type="entry name" value="BIR_rpt"/>
</dbReference>
<feature type="domain" description="RING-type" evidence="5">
    <location>
        <begin position="701"/>
        <end position="736"/>
    </location>
</feature>
<sequence>MTSAFDTMSYYRRLSSYRAIVESNVTGYCIWLAQLGFLYTGQNLELQCEGCSVLVQIHADWSVTRSRLRHKGGCVFDISLKSFLDDGNRLTRGSSQDDSYLISEASGDSTSEVSNYSANPQMGVNQIESSNEAIATCPSTTSSELSRDIAAVSKNDEQCCLSDASSSGHTFTDCSPQYRLDERSTLSASPVSALIKSDLATEYIEFPELFRSECCVLNSSDDKHNFTSISRECDKNPGHFAYFNVSTLQLQHIPSRFRCPDMLRLLKLMGDLTARLTVSSTSKDKRQTDVGHHKVRVGTGFVIEHKCQMTMSSQNEQKSKLRSIKERLTKGSKKSVGTVYIQTSRHLVCNDEEARKTAVEFFYDSADRKDIVTLKGKYVSTPGDGQCLLACECSDLGFIQRVHQLQTEFFQAAEKLPVKVKKGMLKKMFMVHHPHGGPKVLSYGDFVKVKYSYNSGEANKQPTLTKLNSHDEVEQDVSLYRKSLFYATDTCPGSSGSPILTFVPIMDNDSVKLLPDISIHNGVETAHKLGASILKSCTQDDFLLARSDTVIAGQLKMLEEDSEDEDSPGNQKVNSPVYKVMSTVAHPEYASYYARLESFNGWGYGNILNPETLTTSGLYYTGVSDCVRCFQCDIGLKSWKQGDDVIAEHKKHSPTCPFLKSLSKSPQEDGHMTDPRIQSSESTALKLLRAENKTLKESLTCKVCFKSEIKDVFLPCGELYACSDCSKLLTHCPSCKKQILATVTVYLT</sequence>
<protein>
    <recommendedName>
        <fullName evidence="5">RING-type domain-containing protein</fullName>
    </recommendedName>
</protein>
<dbReference type="VEuPathDB" id="VectorBase:BGLB037388"/>
<keyword evidence="2 4" id="KW-0479">Metal-binding</keyword>
<dbReference type="InterPro" id="IPR013083">
    <property type="entry name" value="Znf_RING/FYVE/PHD"/>
</dbReference>
<organism evidence="6 7">
    <name type="scientific">Biomphalaria glabrata</name>
    <name type="common">Bloodfluke planorb</name>
    <name type="synonym">Freshwater snail</name>
    <dbReference type="NCBI Taxonomy" id="6526"/>
    <lineage>
        <taxon>Eukaryota</taxon>
        <taxon>Metazoa</taxon>
        <taxon>Spiralia</taxon>
        <taxon>Lophotrochozoa</taxon>
        <taxon>Mollusca</taxon>
        <taxon>Gastropoda</taxon>
        <taxon>Heterobranchia</taxon>
        <taxon>Euthyneura</taxon>
        <taxon>Panpulmonata</taxon>
        <taxon>Hygrophila</taxon>
        <taxon>Lymnaeoidea</taxon>
        <taxon>Planorbidae</taxon>
        <taxon>Biomphalaria</taxon>
    </lineage>
</organism>
<dbReference type="VEuPathDB" id="VectorBase:BGLAX_039859"/>
<evidence type="ECO:0000256" key="1">
    <source>
        <dbReference type="ARBA" id="ARBA00006672"/>
    </source>
</evidence>
<evidence type="ECO:0000256" key="4">
    <source>
        <dbReference type="PROSITE-ProRule" id="PRU00175"/>
    </source>
</evidence>
<dbReference type="GO" id="GO:0008270">
    <property type="term" value="F:zinc ion binding"/>
    <property type="evidence" value="ECO:0007669"/>
    <property type="project" value="UniProtKB-KW"/>
</dbReference>
<reference evidence="6" key="1">
    <citation type="submission" date="2020-05" db="UniProtKB">
        <authorList>
            <consortium name="EnsemblMetazoa"/>
        </authorList>
    </citation>
    <scope>IDENTIFICATION</scope>
    <source>
        <strain evidence="6">BB02</strain>
    </source>
</reference>
<dbReference type="SUPFAM" id="SSF57924">
    <property type="entry name" value="Inhibitor of apoptosis (IAP) repeat"/>
    <property type="match status" value="2"/>
</dbReference>
<dbReference type="Pfam" id="PF00653">
    <property type="entry name" value="BIR"/>
    <property type="match status" value="1"/>
</dbReference>
<evidence type="ECO:0000313" key="6">
    <source>
        <dbReference type="EnsemblMetazoa" id="BGLB037388-PB"/>
    </source>
</evidence>
<dbReference type="Pfam" id="PF13920">
    <property type="entry name" value="zf-C3HC4_3"/>
    <property type="match status" value="1"/>
</dbReference>
<dbReference type="PROSITE" id="PS50143">
    <property type="entry name" value="BIR_REPEAT_2"/>
    <property type="match status" value="1"/>
</dbReference>
<dbReference type="PROSITE" id="PS01282">
    <property type="entry name" value="BIR_REPEAT_1"/>
    <property type="match status" value="1"/>
</dbReference>
<dbReference type="SMART" id="SM00238">
    <property type="entry name" value="BIR"/>
    <property type="match status" value="1"/>
</dbReference>
<gene>
    <name evidence="6" type="primary">106074799</name>
</gene>
<evidence type="ECO:0000256" key="2">
    <source>
        <dbReference type="ARBA" id="ARBA00022771"/>
    </source>
</evidence>
<dbReference type="InterPro" id="IPR001841">
    <property type="entry name" value="Znf_RING"/>
</dbReference>
<dbReference type="RefSeq" id="XP_013091095.2">
    <property type="nucleotide sequence ID" value="XM_013235641.2"/>
</dbReference>
<dbReference type="RefSeq" id="XP_013091094.2">
    <property type="nucleotide sequence ID" value="XM_013235640.2"/>
</dbReference>
<dbReference type="Gene3D" id="3.30.40.10">
    <property type="entry name" value="Zinc/RING finger domain, C3HC4 (zinc finger)"/>
    <property type="match status" value="1"/>
</dbReference>
<dbReference type="PANTHER" id="PTHR10044">
    <property type="entry name" value="INHIBITOR OF APOPTOSIS"/>
    <property type="match status" value="1"/>
</dbReference>
<evidence type="ECO:0000259" key="5">
    <source>
        <dbReference type="PROSITE" id="PS50089"/>
    </source>
</evidence>
<dbReference type="PROSITE" id="PS50089">
    <property type="entry name" value="ZF_RING_2"/>
    <property type="match status" value="1"/>
</dbReference>
<dbReference type="AlphaFoldDB" id="A0A2C9M1C5"/>
<proteinExistence type="inferred from homology"/>
<dbReference type="EnsemblMetazoa" id="BGLB037388-RB">
    <property type="protein sequence ID" value="BGLB037388-PB"/>
    <property type="gene ID" value="BGLB037388"/>
</dbReference>
<name>A0A2C9M1C5_BIOGL</name>
<keyword evidence="2 4" id="KW-0863">Zinc-finger</keyword>
<dbReference type="CDD" id="cd00022">
    <property type="entry name" value="BIR"/>
    <property type="match status" value="1"/>
</dbReference>
<accession>A0A2C9M1C5</accession>